<dbReference type="GO" id="GO:0005524">
    <property type="term" value="F:ATP binding"/>
    <property type="evidence" value="ECO:0007669"/>
    <property type="project" value="UniProtKB-KW"/>
</dbReference>
<evidence type="ECO:0000256" key="1">
    <source>
        <dbReference type="ARBA" id="ARBA00004651"/>
    </source>
</evidence>
<keyword evidence="5" id="KW-0547">Nucleotide-binding</keyword>
<dbReference type="RefSeq" id="WP_133395406.1">
    <property type="nucleotide sequence ID" value="NZ_SNAA01000001.1"/>
</dbReference>
<dbReference type="Gene3D" id="1.20.1560.10">
    <property type="entry name" value="ABC transporter type 1, transmembrane domain"/>
    <property type="match status" value="1"/>
</dbReference>
<dbReference type="SMART" id="SM00382">
    <property type="entry name" value="AAA"/>
    <property type="match status" value="1"/>
</dbReference>
<dbReference type="PROSITE" id="PS50893">
    <property type="entry name" value="ABC_TRANSPORTER_2"/>
    <property type="match status" value="1"/>
</dbReference>
<evidence type="ECO:0000313" key="13">
    <source>
        <dbReference type="Proteomes" id="UP000295701"/>
    </source>
</evidence>
<dbReference type="PROSITE" id="PS00211">
    <property type="entry name" value="ABC_TRANSPORTER_1"/>
    <property type="match status" value="1"/>
</dbReference>
<keyword evidence="13" id="KW-1185">Reference proteome</keyword>
<dbReference type="GO" id="GO:0016887">
    <property type="term" value="F:ATP hydrolysis activity"/>
    <property type="evidence" value="ECO:0007669"/>
    <property type="project" value="InterPro"/>
</dbReference>
<comment type="caution">
    <text evidence="12">The sequence shown here is derived from an EMBL/GenBank/DDBJ whole genome shotgun (WGS) entry which is preliminary data.</text>
</comment>
<name>A0A4R6AL11_9RHOB</name>
<dbReference type="InterPro" id="IPR039421">
    <property type="entry name" value="Type_1_exporter"/>
</dbReference>
<evidence type="ECO:0000256" key="8">
    <source>
        <dbReference type="ARBA" id="ARBA00023136"/>
    </source>
</evidence>
<keyword evidence="7 9" id="KW-1133">Transmembrane helix</keyword>
<dbReference type="Gene3D" id="3.40.50.300">
    <property type="entry name" value="P-loop containing nucleotide triphosphate hydrolases"/>
    <property type="match status" value="1"/>
</dbReference>
<comment type="subcellular location">
    <subcellularLocation>
        <location evidence="1">Cell membrane</location>
        <topology evidence="1">Multi-pass membrane protein</topology>
    </subcellularLocation>
</comment>
<dbReference type="Pfam" id="PF00664">
    <property type="entry name" value="ABC_membrane"/>
    <property type="match status" value="1"/>
</dbReference>
<evidence type="ECO:0000313" key="12">
    <source>
        <dbReference type="EMBL" id="TDL84307.1"/>
    </source>
</evidence>
<feature type="transmembrane region" description="Helical" evidence="9">
    <location>
        <begin position="28"/>
        <end position="51"/>
    </location>
</feature>
<feature type="domain" description="ABC transmembrane type-1" evidence="11">
    <location>
        <begin position="31"/>
        <end position="312"/>
    </location>
</feature>
<dbReference type="Proteomes" id="UP000295701">
    <property type="component" value="Unassembled WGS sequence"/>
</dbReference>
<dbReference type="OrthoDB" id="9808328at2"/>
<reference evidence="12 13" key="1">
    <citation type="submission" date="2019-03" db="EMBL/GenBank/DDBJ databases">
        <title>Primorskyibacter sp. SS33 isolated from sediments.</title>
        <authorList>
            <person name="Xunke S."/>
        </authorList>
    </citation>
    <scope>NUCLEOTIDE SEQUENCE [LARGE SCALE GENOMIC DNA]</scope>
    <source>
        <strain evidence="12 13">SS33</strain>
    </source>
</reference>
<dbReference type="InterPro" id="IPR017871">
    <property type="entry name" value="ABC_transporter-like_CS"/>
</dbReference>
<evidence type="ECO:0000256" key="4">
    <source>
        <dbReference type="ARBA" id="ARBA00022692"/>
    </source>
</evidence>
<dbReference type="InterPro" id="IPR027417">
    <property type="entry name" value="P-loop_NTPase"/>
</dbReference>
<evidence type="ECO:0000259" key="11">
    <source>
        <dbReference type="PROSITE" id="PS50929"/>
    </source>
</evidence>
<proteinExistence type="predicted"/>
<dbReference type="InterPro" id="IPR003593">
    <property type="entry name" value="AAA+_ATPase"/>
</dbReference>
<dbReference type="InterPro" id="IPR011527">
    <property type="entry name" value="ABC1_TM_dom"/>
</dbReference>
<feature type="transmembrane region" description="Helical" evidence="9">
    <location>
        <begin position="172"/>
        <end position="192"/>
    </location>
</feature>
<evidence type="ECO:0000256" key="9">
    <source>
        <dbReference type="SAM" id="Phobius"/>
    </source>
</evidence>
<dbReference type="GO" id="GO:0034040">
    <property type="term" value="F:ATPase-coupled lipid transmembrane transporter activity"/>
    <property type="evidence" value="ECO:0007669"/>
    <property type="project" value="TreeGrafter"/>
</dbReference>
<feature type="transmembrane region" description="Helical" evidence="9">
    <location>
        <begin position="149"/>
        <end position="166"/>
    </location>
</feature>
<feature type="domain" description="ABC transporter" evidence="10">
    <location>
        <begin position="348"/>
        <end position="581"/>
    </location>
</feature>
<evidence type="ECO:0000259" key="10">
    <source>
        <dbReference type="PROSITE" id="PS50893"/>
    </source>
</evidence>
<dbReference type="SUPFAM" id="SSF52540">
    <property type="entry name" value="P-loop containing nucleoside triphosphate hydrolases"/>
    <property type="match status" value="1"/>
</dbReference>
<evidence type="ECO:0000256" key="7">
    <source>
        <dbReference type="ARBA" id="ARBA00022989"/>
    </source>
</evidence>
<evidence type="ECO:0000256" key="2">
    <source>
        <dbReference type="ARBA" id="ARBA00022448"/>
    </source>
</evidence>
<evidence type="ECO:0000256" key="3">
    <source>
        <dbReference type="ARBA" id="ARBA00022475"/>
    </source>
</evidence>
<dbReference type="InterPro" id="IPR036640">
    <property type="entry name" value="ABC1_TM_sf"/>
</dbReference>
<dbReference type="EMBL" id="SNAA01000001">
    <property type="protein sequence ID" value="TDL84307.1"/>
    <property type="molecule type" value="Genomic_DNA"/>
</dbReference>
<evidence type="ECO:0000256" key="5">
    <source>
        <dbReference type="ARBA" id="ARBA00022741"/>
    </source>
</evidence>
<dbReference type="Pfam" id="PF00005">
    <property type="entry name" value="ABC_tran"/>
    <property type="match status" value="1"/>
</dbReference>
<dbReference type="FunFam" id="3.40.50.300:FF:000221">
    <property type="entry name" value="Multidrug ABC transporter ATP-binding protein"/>
    <property type="match status" value="1"/>
</dbReference>
<dbReference type="PANTHER" id="PTHR24221:SF654">
    <property type="entry name" value="ATP-BINDING CASSETTE SUB-FAMILY B MEMBER 6"/>
    <property type="match status" value="1"/>
</dbReference>
<dbReference type="PANTHER" id="PTHR24221">
    <property type="entry name" value="ATP-BINDING CASSETTE SUB-FAMILY B"/>
    <property type="match status" value="1"/>
</dbReference>
<dbReference type="GO" id="GO:0005886">
    <property type="term" value="C:plasma membrane"/>
    <property type="evidence" value="ECO:0007669"/>
    <property type="project" value="UniProtKB-SubCell"/>
</dbReference>
<dbReference type="SUPFAM" id="SSF90123">
    <property type="entry name" value="ABC transporter transmembrane region"/>
    <property type="match status" value="1"/>
</dbReference>
<accession>A0A4R6AL11</accession>
<evidence type="ECO:0000256" key="6">
    <source>
        <dbReference type="ARBA" id="ARBA00022840"/>
    </source>
</evidence>
<keyword evidence="6 12" id="KW-0067">ATP-binding</keyword>
<dbReference type="InterPro" id="IPR003439">
    <property type="entry name" value="ABC_transporter-like_ATP-bd"/>
</dbReference>
<protein>
    <submittedName>
        <fullName evidence="12">ABC transporter ATP-binding protein</fullName>
    </submittedName>
</protein>
<sequence length="589" mass="62902">MASPPVLSETARALLGRLWRDYVRRHRVALAVAGVLMLIEGSTLGLLSWMLQPMFDRVFVEGDGSAVWWVGGGILGLFVIRAVTGVAQRIILTRVAQLTSTRMQTDMLGHLMTLDPGYFQANAPGVLIEKVQGDTMAVQNVWQLLIQGLGRDVVALVSLSVVALTIDAGWTLAAVIAVPLLILPSVVLQKYVRKKSRSMRRTSMLRATRLDEIFHGIAAVKLNGMEDYQLGRFRGVVDRIVHEQIRTQAGKATLPGLIDIVTGLGFCGVLVLGGQDILSGDKTVGEFMSFFTAMALAFQPLRRLGGTAGVLQVAAASLENVYDVFDTRPAIAAPDGAPALALDGPPEIVLSDLYLAYDGRAVLDGLNLTARAGQTTALVGPSGAGKTTVFAVLTRLAEPLAGRVEIGGQDAHGVTLASLRAAFSVVSQDALLFDETIRENILLGRTDIPEDRLRAAIVAARVADFTDTLPNGLDTLAGPRGSNLSGGQRQRVAIARAILRDTPILLLDEATSALDAQSEKLVQEALAELSRGRTTLVIAHRLSTVRDADHIAVLDAGRVVQEGTHDALLESGGIYADLYRLQIDQARSA</sequence>
<keyword evidence="8 9" id="KW-0472">Membrane</keyword>
<dbReference type="CDD" id="cd18552">
    <property type="entry name" value="ABC_6TM_MsbA_like"/>
    <property type="match status" value="1"/>
</dbReference>
<dbReference type="GO" id="GO:0140359">
    <property type="term" value="F:ABC-type transporter activity"/>
    <property type="evidence" value="ECO:0007669"/>
    <property type="project" value="InterPro"/>
</dbReference>
<dbReference type="PROSITE" id="PS50929">
    <property type="entry name" value="ABC_TM1F"/>
    <property type="match status" value="1"/>
</dbReference>
<keyword evidence="2" id="KW-0813">Transport</keyword>
<gene>
    <name evidence="12" type="ORF">E2L08_02225</name>
</gene>
<feature type="transmembrane region" description="Helical" evidence="9">
    <location>
        <begin position="66"/>
        <end position="84"/>
    </location>
</feature>
<keyword evidence="3" id="KW-1003">Cell membrane</keyword>
<organism evidence="12 13">
    <name type="scientific">Palleronia sediminis</name>
    <dbReference type="NCBI Taxonomy" id="2547833"/>
    <lineage>
        <taxon>Bacteria</taxon>
        <taxon>Pseudomonadati</taxon>
        <taxon>Pseudomonadota</taxon>
        <taxon>Alphaproteobacteria</taxon>
        <taxon>Rhodobacterales</taxon>
        <taxon>Roseobacteraceae</taxon>
        <taxon>Palleronia</taxon>
    </lineage>
</organism>
<dbReference type="AlphaFoldDB" id="A0A4R6AL11"/>
<keyword evidence="4 9" id="KW-0812">Transmembrane</keyword>